<gene>
    <name evidence="1" type="ORF">SAMN05720606_104102</name>
</gene>
<dbReference type="EMBL" id="FMVM01000004">
    <property type="protein sequence ID" value="SCY35475.1"/>
    <property type="molecule type" value="Genomic_DNA"/>
</dbReference>
<evidence type="ECO:0000313" key="2">
    <source>
        <dbReference type="Proteomes" id="UP000198538"/>
    </source>
</evidence>
<name>A0A1G5F897_9BACL</name>
<evidence type="ECO:0000313" key="1">
    <source>
        <dbReference type="EMBL" id="SCY35475.1"/>
    </source>
</evidence>
<organism evidence="1 2">
    <name type="scientific">Paenibacillus polysaccharolyticus</name>
    <dbReference type="NCBI Taxonomy" id="582692"/>
    <lineage>
        <taxon>Bacteria</taxon>
        <taxon>Bacillati</taxon>
        <taxon>Bacillota</taxon>
        <taxon>Bacilli</taxon>
        <taxon>Bacillales</taxon>
        <taxon>Paenibacillaceae</taxon>
        <taxon>Paenibacillus</taxon>
    </lineage>
</organism>
<protein>
    <submittedName>
        <fullName evidence="1">Uncharacterized protein</fullName>
    </submittedName>
</protein>
<dbReference type="AlphaFoldDB" id="A0A1G5F897"/>
<accession>A0A1G5F897</accession>
<dbReference type="Proteomes" id="UP000198538">
    <property type="component" value="Unassembled WGS sequence"/>
</dbReference>
<dbReference type="STRING" id="582692.SAMN05720606_104102"/>
<dbReference type="RefSeq" id="WP_139168860.1">
    <property type="nucleotide sequence ID" value="NZ_FMVM01000004.1"/>
</dbReference>
<reference evidence="2" key="1">
    <citation type="submission" date="2016-10" db="EMBL/GenBank/DDBJ databases">
        <authorList>
            <person name="Varghese N."/>
            <person name="Submissions S."/>
        </authorList>
    </citation>
    <scope>NUCLEOTIDE SEQUENCE [LARGE SCALE GENOMIC DNA]</scope>
    <source>
        <strain evidence="2">BL9</strain>
    </source>
</reference>
<keyword evidence="2" id="KW-1185">Reference proteome</keyword>
<proteinExistence type="predicted"/>
<sequence length="99" mass="11502">MYLDDTVCRINEINWRKVGTIVSNEDADLGYEFLRRMALFYKNGSIRPQPPMFTNVAKLLDDTENEFPTFSTTEPFNNQWTTSATYKSRGASLWSIHLN</sequence>